<evidence type="ECO:0000256" key="2">
    <source>
        <dbReference type="ARBA" id="ARBA00022679"/>
    </source>
</evidence>
<dbReference type="GO" id="GO:0008168">
    <property type="term" value="F:methyltransferase activity"/>
    <property type="evidence" value="ECO:0007669"/>
    <property type="project" value="UniProtKB-KW"/>
</dbReference>
<dbReference type="AlphaFoldDB" id="A0A4E0S390"/>
<dbReference type="GO" id="GO:0032259">
    <property type="term" value="P:methylation"/>
    <property type="evidence" value="ECO:0007669"/>
    <property type="project" value="UniProtKB-KW"/>
</dbReference>
<keyword evidence="4" id="KW-1185">Reference proteome</keyword>
<proteinExistence type="predicted"/>
<dbReference type="PANTHER" id="PTHR13090">
    <property type="entry name" value="ARGININE-HYDROXYLASE NDUFAF5, MITOCHONDRIAL"/>
    <property type="match status" value="1"/>
</dbReference>
<dbReference type="Proteomes" id="UP000230066">
    <property type="component" value="Unassembled WGS sequence"/>
</dbReference>
<evidence type="ECO:0000256" key="1">
    <source>
        <dbReference type="ARBA" id="ARBA00022603"/>
    </source>
</evidence>
<dbReference type="GO" id="GO:0032981">
    <property type="term" value="P:mitochondrial respiratory chain complex I assembly"/>
    <property type="evidence" value="ECO:0007669"/>
    <property type="project" value="TreeGrafter"/>
</dbReference>
<dbReference type="InterPro" id="IPR050602">
    <property type="entry name" value="Malonyl-ACP_OMT"/>
</dbReference>
<reference evidence="3" key="1">
    <citation type="submission" date="2019-03" db="EMBL/GenBank/DDBJ databases">
        <title>Improved annotation for the trematode Fasciola hepatica.</title>
        <authorList>
            <person name="Choi Y.-J."/>
            <person name="Martin J."/>
            <person name="Mitreva M."/>
        </authorList>
    </citation>
    <scope>NUCLEOTIDE SEQUENCE [LARGE SCALE GENOMIC DNA]</scope>
</reference>
<sequence length="85" mass="9793">MNVFDRETKLQQRNRTAALPDPHTYDYIRDEVAYRLADRVCDISRRFVIGVDLGCGRGHLSKYITNESINILYQCDSALRVLVSS</sequence>
<organism evidence="3 4">
    <name type="scientific">Fasciola hepatica</name>
    <name type="common">Liver fluke</name>
    <dbReference type="NCBI Taxonomy" id="6192"/>
    <lineage>
        <taxon>Eukaryota</taxon>
        <taxon>Metazoa</taxon>
        <taxon>Spiralia</taxon>
        <taxon>Lophotrochozoa</taxon>
        <taxon>Platyhelminthes</taxon>
        <taxon>Trematoda</taxon>
        <taxon>Digenea</taxon>
        <taxon>Plagiorchiida</taxon>
        <taxon>Echinostomata</taxon>
        <taxon>Echinostomatoidea</taxon>
        <taxon>Fasciolidae</taxon>
        <taxon>Fasciola</taxon>
    </lineage>
</organism>
<keyword evidence="1" id="KW-0489">Methyltransferase</keyword>
<comment type="caution">
    <text evidence="3">The sequence shown here is derived from an EMBL/GenBank/DDBJ whole genome shotgun (WGS) entry which is preliminary data.</text>
</comment>
<name>A0A4E0S390_FASHE</name>
<evidence type="ECO:0000313" key="3">
    <source>
        <dbReference type="EMBL" id="THD27060.1"/>
    </source>
</evidence>
<gene>
    <name evidence="3" type="ORF">D915_002107</name>
</gene>
<dbReference type="GO" id="GO:0005739">
    <property type="term" value="C:mitochondrion"/>
    <property type="evidence" value="ECO:0007669"/>
    <property type="project" value="TreeGrafter"/>
</dbReference>
<accession>A0A4E0S390</accession>
<evidence type="ECO:0000313" key="4">
    <source>
        <dbReference type="Proteomes" id="UP000230066"/>
    </source>
</evidence>
<protein>
    <submittedName>
        <fullName evidence="3">NADH dehydrogenase [ubiquinone] 1 alpha subcomplex assembly factor</fullName>
    </submittedName>
</protein>
<keyword evidence="2" id="KW-0808">Transferase</keyword>
<dbReference type="EMBL" id="JXXN02000540">
    <property type="protein sequence ID" value="THD27060.1"/>
    <property type="molecule type" value="Genomic_DNA"/>
</dbReference>
<dbReference type="PANTHER" id="PTHR13090:SF1">
    <property type="entry name" value="ARGININE-HYDROXYLASE NDUFAF5, MITOCHONDRIAL"/>
    <property type="match status" value="1"/>
</dbReference>